<protein>
    <recommendedName>
        <fullName evidence="5">ABC transporter substrate-binding protein</fullName>
    </recommendedName>
</protein>
<evidence type="ECO:0008006" key="5">
    <source>
        <dbReference type="Google" id="ProtNLM"/>
    </source>
</evidence>
<dbReference type="Gene3D" id="3.40.190.10">
    <property type="entry name" value="Periplasmic binding protein-like II"/>
    <property type="match status" value="1"/>
</dbReference>
<evidence type="ECO:0000256" key="2">
    <source>
        <dbReference type="SAM" id="SignalP"/>
    </source>
</evidence>
<dbReference type="PIRSF" id="PIRSF017082">
    <property type="entry name" value="YflP"/>
    <property type="match status" value="1"/>
</dbReference>
<evidence type="ECO:0000313" key="3">
    <source>
        <dbReference type="EMBL" id="ANN79095.1"/>
    </source>
</evidence>
<dbReference type="STRING" id="463014.BAU07_19995"/>
<proteinExistence type="inferred from homology"/>
<evidence type="ECO:0000313" key="4">
    <source>
        <dbReference type="Proteomes" id="UP000091926"/>
    </source>
</evidence>
<evidence type="ECO:0000256" key="1">
    <source>
        <dbReference type="ARBA" id="ARBA00006987"/>
    </source>
</evidence>
<dbReference type="OrthoDB" id="9129411at2"/>
<gene>
    <name evidence="3" type="ORF">BAU07_19995</name>
</gene>
<dbReference type="Pfam" id="PF03401">
    <property type="entry name" value="TctC"/>
    <property type="match status" value="1"/>
</dbReference>
<feature type="signal peptide" evidence="2">
    <location>
        <begin position="1"/>
        <end position="25"/>
    </location>
</feature>
<dbReference type="Proteomes" id="UP000091926">
    <property type="component" value="Chromosome"/>
</dbReference>
<dbReference type="InterPro" id="IPR005064">
    <property type="entry name" value="BUG"/>
</dbReference>
<name>A0A193GGZ7_9BORD</name>
<reference evidence="3 4" key="1">
    <citation type="submission" date="2016-06" db="EMBL/GenBank/DDBJ databases">
        <title>Complete genome sequences of Bordetella bronchialis and Bordetella flabilis.</title>
        <authorList>
            <person name="LiPuma J.J."/>
            <person name="Spilker T."/>
        </authorList>
    </citation>
    <scope>NUCLEOTIDE SEQUENCE [LARGE SCALE GENOMIC DNA]</scope>
    <source>
        <strain evidence="3 4">AU10664</strain>
    </source>
</reference>
<dbReference type="PANTHER" id="PTHR42928">
    <property type="entry name" value="TRICARBOXYLATE-BINDING PROTEIN"/>
    <property type="match status" value="1"/>
</dbReference>
<dbReference type="SUPFAM" id="SSF53850">
    <property type="entry name" value="Periplasmic binding protein-like II"/>
    <property type="match status" value="1"/>
</dbReference>
<dbReference type="AlphaFoldDB" id="A0A193GGZ7"/>
<dbReference type="EMBL" id="CP016172">
    <property type="protein sequence ID" value="ANN79095.1"/>
    <property type="molecule type" value="Genomic_DNA"/>
</dbReference>
<dbReference type="InterPro" id="IPR042100">
    <property type="entry name" value="Bug_dom1"/>
</dbReference>
<organism evidence="3 4">
    <name type="scientific">Bordetella flabilis</name>
    <dbReference type="NCBI Taxonomy" id="463014"/>
    <lineage>
        <taxon>Bacteria</taxon>
        <taxon>Pseudomonadati</taxon>
        <taxon>Pseudomonadota</taxon>
        <taxon>Betaproteobacteria</taxon>
        <taxon>Burkholderiales</taxon>
        <taxon>Alcaligenaceae</taxon>
        <taxon>Bordetella</taxon>
    </lineage>
</organism>
<sequence length="324" mass="33645">MEEDMIKKGLCVAALCLLAGTGARAADYPSKPIRLIVPFPAGQSGDLIGRVFAEQITRRLGQSVVVENRPGAGGTLGTDVAVRSAPDGYTLVLISNGPYAIAPAIYPKLTYHPQTDLVGVALLGTSPQVFAANPQAGFSDIKSFVAKARGGQLTFGSSGNGSTQHLTMEYFEKTAGITLMHVPFRGSADAQTQVLGGQIPMLVDSVPASLAQIKAGRMKAIAVTSLQRSEFLPDVPTVAEQGYPGFEAIGWFGLAAPAGTPQPALDILNGAVQAALTDPAVTSKLATMAVTPAGKETPAHFGNFLRSEIAKWGKIVKESGATID</sequence>
<dbReference type="KEGG" id="bfz:BAU07_19995"/>
<keyword evidence="4" id="KW-1185">Reference proteome</keyword>
<comment type="similarity">
    <text evidence="1">Belongs to the UPF0065 (bug) family.</text>
</comment>
<accession>A0A193GGZ7</accession>
<feature type="chain" id="PRO_5008258969" description="ABC transporter substrate-binding protein" evidence="2">
    <location>
        <begin position="26"/>
        <end position="324"/>
    </location>
</feature>
<dbReference type="PANTHER" id="PTHR42928:SF5">
    <property type="entry name" value="BLR1237 PROTEIN"/>
    <property type="match status" value="1"/>
</dbReference>
<dbReference type="CDD" id="cd13578">
    <property type="entry name" value="PBP2_Bug27"/>
    <property type="match status" value="1"/>
</dbReference>
<keyword evidence="2" id="KW-0732">Signal</keyword>
<dbReference type="Gene3D" id="3.40.190.150">
    <property type="entry name" value="Bordetella uptake gene, domain 1"/>
    <property type="match status" value="1"/>
</dbReference>